<dbReference type="AlphaFoldDB" id="A0A849CD09"/>
<evidence type="ECO:0000256" key="1">
    <source>
        <dbReference type="ARBA" id="ARBA00022630"/>
    </source>
</evidence>
<keyword evidence="2" id="KW-0288">FMN</keyword>
<proteinExistence type="predicted"/>
<dbReference type="Gene3D" id="3.20.20.30">
    <property type="entry name" value="Luciferase-like domain"/>
    <property type="match status" value="1"/>
</dbReference>
<dbReference type="PANTHER" id="PTHR30011">
    <property type="entry name" value="ALKANESULFONATE MONOOXYGENASE-RELATED"/>
    <property type="match status" value="1"/>
</dbReference>
<evidence type="ECO:0000259" key="5">
    <source>
        <dbReference type="Pfam" id="PF00296"/>
    </source>
</evidence>
<keyword evidence="1" id="KW-0285">Flavoprotein</keyword>
<reference evidence="6 7" key="1">
    <citation type="submission" date="2020-05" db="EMBL/GenBank/DDBJ databases">
        <title>MicrobeNet Type strains.</title>
        <authorList>
            <person name="Nicholson A.C."/>
        </authorList>
    </citation>
    <scope>NUCLEOTIDE SEQUENCE [LARGE SCALE GENOMIC DNA]</scope>
    <source>
        <strain evidence="6 7">JCM 3224</strain>
    </source>
</reference>
<accession>A0A849CD09</accession>
<dbReference type="InterPro" id="IPR036661">
    <property type="entry name" value="Luciferase-like_sf"/>
</dbReference>
<dbReference type="InterPro" id="IPR011251">
    <property type="entry name" value="Luciferase-like_dom"/>
</dbReference>
<evidence type="ECO:0000313" key="6">
    <source>
        <dbReference type="EMBL" id="NNH75826.1"/>
    </source>
</evidence>
<name>A0A849CD09_9NOCA</name>
<keyword evidence="7" id="KW-1185">Reference proteome</keyword>
<keyword evidence="3" id="KW-0560">Oxidoreductase</keyword>
<dbReference type="EMBL" id="JABELX010000028">
    <property type="protein sequence ID" value="NNH75826.1"/>
    <property type="molecule type" value="Genomic_DNA"/>
</dbReference>
<dbReference type="Proteomes" id="UP000586827">
    <property type="component" value="Unassembled WGS sequence"/>
</dbReference>
<dbReference type="PANTHER" id="PTHR30011:SF16">
    <property type="entry name" value="C2H2 FINGER DOMAIN TRANSCRIPTION FACTOR (EUROFUNG)-RELATED"/>
    <property type="match status" value="1"/>
</dbReference>
<dbReference type="GO" id="GO:0016705">
    <property type="term" value="F:oxidoreductase activity, acting on paired donors, with incorporation or reduction of molecular oxygen"/>
    <property type="evidence" value="ECO:0007669"/>
    <property type="project" value="InterPro"/>
</dbReference>
<dbReference type="SUPFAM" id="SSF51679">
    <property type="entry name" value="Bacterial luciferase-like"/>
    <property type="match status" value="1"/>
</dbReference>
<dbReference type="GO" id="GO:0004497">
    <property type="term" value="F:monooxygenase activity"/>
    <property type="evidence" value="ECO:0007669"/>
    <property type="project" value="UniProtKB-KW"/>
</dbReference>
<dbReference type="InterPro" id="IPR051260">
    <property type="entry name" value="Diverse_substr_monoxygenases"/>
</dbReference>
<organism evidence="6 7">
    <name type="scientific">Nocardia uniformis</name>
    <dbReference type="NCBI Taxonomy" id="53432"/>
    <lineage>
        <taxon>Bacteria</taxon>
        <taxon>Bacillati</taxon>
        <taxon>Actinomycetota</taxon>
        <taxon>Actinomycetes</taxon>
        <taxon>Mycobacteriales</taxon>
        <taxon>Nocardiaceae</taxon>
        <taxon>Nocardia</taxon>
    </lineage>
</organism>
<gene>
    <name evidence="6" type="ORF">HLB23_39255</name>
</gene>
<comment type="caution">
    <text evidence="6">The sequence shown here is derived from an EMBL/GenBank/DDBJ whole genome shotgun (WGS) entry which is preliminary data.</text>
</comment>
<evidence type="ECO:0000256" key="4">
    <source>
        <dbReference type="ARBA" id="ARBA00023033"/>
    </source>
</evidence>
<dbReference type="Pfam" id="PF00296">
    <property type="entry name" value="Bac_luciferase"/>
    <property type="match status" value="1"/>
</dbReference>
<evidence type="ECO:0000313" key="7">
    <source>
        <dbReference type="Proteomes" id="UP000586827"/>
    </source>
</evidence>
<keyword evidence="4" id="KW-0503">Monooxygenase</keyword>
<evidence type="ECO:0000256" key="3">
    <source>
        <dbReference type="ARBA" id="ARBA00023002"/>
    </source>
</evidence>
<protein>
    <submittedName>
        <fullName evidence="6">LLM class flavin-dependent oxidoreductase</fullName>
    </submittedName>
</protein>
<sequence>MTNLKIGVALPTMDECTAMGPTGIAQAARRAEAIGLDAVGASDVLLGDGTVALDPMIVLATAAAVTERIALEFGVLSVPTRPLAMLAAQAQTLQYLSGNRIRLGLGIGGFPGSPFWQALAAPERGRGQLLDTALDLLPALLEGKATAVPGLPEGATLALAPAVQVPPLLVGAGNSERVLRRIATRADGWITSAMTPADITTAATRLRELTTEAGRPMPRIHIGLHCVLGTRSEDEEDRASMNQTLGGFFEMSPEQVAAVTIVGTPEQAAARIAEYAEVGVDQLSVGFDGRDYFRQLDLLGQARALLPR</sequence>
<dbReference type="RefSeq" id="WP_067529081.1">
    <property type="nucleotide sequence ID" value="NZ_JABELX010000028.1"/>
</dbReference>
<feature type="domain" description="Luciferase-like" evidence="5">
    <location>
        <begin position="20"/>
        <end position="239"/>
    </location>
</feature>
<evidence type="ECO:0000256" key="2">
    <source>
        <dbReference type="ARBA" id="ARBA00022643"/>
    </source>
</evidence>